<evidence type="ECO:0000256" key="6">
    <source>
        <dbReference type="ARBA" id="ARBA00029628"/>
    </source>
</evidence>
<dbReference type="InterPro" id="IPR002712">
    <property type="entry name" value="CcdB"/>
</dbReference>
<evidence type="ECO:0000313" key="9">
    <source>
        <dbReference type="Proteomes" id="UP000640426"/>
    </source>
</evidence>
<evidence type="ECO:0000256" key="7">
    <source>
        <dbReference type="ARBA" id="ARBA00033135"/>
    </source>
</evidence>
<reference evidence="9" key="1">
    <citation type="submission" date="2020-12" db="EMBL/GenBank/DDBJ databases">
        <title>Hymenobacter sp.</title>
        <authorList>
            <person name="Kim M.K."/>
        </authorList>
    </citation>
    <scope>NUCLEOTIDE SEQUENCE [LARGE SCALE GENOMIC DNA]</scope>
    <source>
        <strain evidence="9">BT553</strain>
    </source>
</reference>
<keyword evidence="9" id="KW-1185">Reference proteome</keyword>
<dbReference type="InterPro" id="IPR011067">
    <property type="entry name" value="Plasmid_toxin/cell-grow_inhib"/>
</dbReference>
<dbReference type="SUPFAM" id="SSF50118">
    <property type="entry name" value="Cell growth inhibitor/plasmid maintenance toxic component"/>
    <property type="match status" value="1"/>
</dbReference>
<comment type="similarity">
    <text evidence="1">Belongs to the CcdB toxin family.</text>
</comment>
<accession>A0ABS0XRV1</accession>
<evidence type="ECO:0000256" key="4">
    <source>
        <dbReference type="ARBA" id="ARBA00023015"/>
    </source>
</evidence>
<keyword evidence="4" id="KW-0805">Transcription regulation</keyword>
<keyword evidence="5" id="KW-0804">Transcription</keyword>
<dbReference type="Gene3D" id="2.30.30.110">
    <property type="match status" value="1"/>
</dbReference>
<dbReference type="RefSeq" id="WP_199038848.1">
    <property type="nucleotide sequence ID" value="NZ_JAELXS010000007.1"/>
</dbReference>
<gene>
    <name evidence="8" type="ORF">JAO74_13260</name>
</gene>
<keyword evidence="3" id="KW-0678">Repressor</keyword>
<evidence type="ECO:0000256" key="5">
    <source>
        <dbReference type="ARBA" id="ARBA00023163"/>
    </source>
</evidence>
<evidence type="ECO:0000256" key="2">
    <source>
        <dbReference type="ARBA" id="ARBA00015075"/>
    </source>
</evidence>
<organism evidence="8 9">
    <name type="scientific">Sphingomonas mollis</name>
    <dbReference type="NCBI Taxonomy" id="2795726"/>
    <lineage>
        <taxon>Bacteria</taxon>
        <taxon>Pseudomonadati</taxon>
        <taxon>Pseudomonadota</taxon>
        <taxon>Alphaproteobacteria</taxon>
        <taxon>Sphingomonadales</taxon>
        <taxon>Sphingomonadaceae</taxon>
        <taxon>Sphingomonas</taxon>
    </lineage>
</organism>
<proteinExistence type="inferred from homology"/>
<comment type="caution">
    <text evidence="8">The sequence shown here is derived from an EMBL/GenBank/DDBJ whole genome shotgun (WGS) entry which is preliminary data.</text>
</comment>
<sequence>MAQFDVVRVTGNVLVLDCQSDFLGDLPTRFVVPLRPSDQIMLPRLTPTFTVDGQSLTMLTPLARSIAKRDILGIVVSLAEHEYEIKAALDMLVSGF</sequence>
<name>A0ABS0XRV1_9SPHN</name>
<evidence type="ECO:0000256" key="1">
    <source>
        <dbReference type="ARBA" id="ARBA00005230"/>
    </source>
</evidence>
<evidence type="ECO:0000256" key="3">
    <source>
        <dbReference type="ARBA" id="ARBA00022491"/>
    </source>
</evidence>
<evidence type="ECO:0000313" key="8">
    <source>
        <dbReference type="EMBL" id="MBJ6122761.1"/>
    </source>
</evidence>
<dbReference type="Pfam" id="PF01845">
    <property type="entry name" value="CcdB"/>
    <property type="match status" value="1"/>
</dbReference>
<protein>
    <recommendedName>
        <fullName evidence="2">Toxin CcdB</fullName>
    </recommendedName>
    <alternativeName>
        <fullName evidence="7">Cytotoxic protein CcdB</fullName>
    </alternativeName>
    <alternativeName>
        <fullName evidence="6">Protein LetD</fullName>
    </alternativeName>
</protein>
<dbReference type="Proteomes" id="UP000640426">
    <property type="component" value="Unassembled WGS sequence"/>
</dbReference>
<dbReference type="EMBL" id="JAELXS010000007">
    <property type="protein sequence ID" value="MBJ6122761.1"/>
    <property type="molecule type" value="Genomic_DNA"/>
</dbReference>